<dbReference type="AlphaFoldDB" id="A0AAT9I072"/>
<proteinExistence type="predicted"/>
<reference evidence="1" key="2">
    <citation type="submission" date="2024-07" db="EMBL/GenBank/DDBJ databases">
        <title>Streptomyces haneummycinica sp. nov., a new antibiotic-producing actinobacterium isolated from marine sediment.</title>
        <authorList>
            <person name="Uemura M."/>
            <person name="Hamada M."/>
            <person name="Hirano S."/>
            <person name="Kobayashi K."/>
            <person name="Ohshiro T."/>
            <person name="Kobayashi T."/>
            <person name="Terahara T."/>
        </authorList>
    </citation>
    <scope>NUCLEOTIDE SEQUENCE</scope>
    <source>
        <strain evidence="1">KM77-8</strain>
        <plasmid evidence="1">pKM77-8_1</plasmid>
    </source>
</reference>
<sequence length="217" mass="23280">MMMSLLDAAFRGSFVLALDFKGDMGGLVAAGRRFGLNAHLVETGAQYAGVADLFTLLTGESAERAQTEVPAQLGIALPQHLRMRGAETPIQSAVNEVIAAGEPRVWKVIEYLRESTDELARETGQALFELAQTGLGAPFMGRATGDNMFMRSEPGIWVVQIPGFRCLPRTTTARTGPCTSGSASPWSTACWRSASRWPAARICAACARPSRSPRCTS</sequence>
<dbReference type="EMBL" id="AP035769">
    <property type="protein sequence ID" value="BFO23128.1"/>
    <property type="molecule type" value="Genomic_DNA"/>
</dbReference>
<gene>
    <name evidence="1" type="ORF">SHKM778_95160</name>
</gene>
<accession>A0AAT9I072</accession>
<reference evidence="1" key="1">
    <citation type="submission" date="2024-06" db="EMBL/GenBank/DDBJ databases">
        <authorList>
            <consortium name="consrtm"/>
            <person name="Uemura M."/>
            <person name="Terahara T."/>
        </authorList>
    </citation>
    <scope>NUCLEOTIDE SEQUENCE</scope>
    <source>
        <strain evidence="1">KM77-8</strain>
        <plasmid evidence="1">pKM77-8_1</plasmid>
    </source>
</reference>
<geneLocation type="plasmid" evidence="1">
    <name>pKM77-8_1</name>
</geneLocation>
<name>A0AAT9I072_9ACTN</name>
<protein>
    <submittedName>
        <fullName evidence="1">Uncharacterized protein</fullName>
    </submittedName>
</protein>
<evidence type="ECO:0000313" key="1">
    <source>
        <dbReference type="EMBL" id="BFO23128.1"/>
    </source>
</evidence>
<keyword evidence="1" id="KW-0614">Plasmid</keyword>
<organism evidence="1">
    <name type="scientific">Streptomyces haneummycinicus</name>
    <dbReference type="NCBI Taxonomy" id="3074435"/>
    <lineage>
        <taxon>Bacteria</taxon>
        <taxon>Bacillati</taxon>
        <taxon>Actinomycetota</taxon>
        <taxon>Actinomycetes</taxon>
        <taxon>Kitasatosporales</taxon>
        <taxon>Streptomycetaceae</taxon>
        <taxon>Streptomyces</taxon>
    </lineage>
</organism>